<dbReference type="InterPro" id="IPR004875">
    <property type="entry name" value="DDE_SF_endonuclease_dom"/>
</dbReference>
<dbReference type="AlphaFoldDB" id="A0A2B4RLH2"/>
<sequence>MASLITNNDEADDDVGGIPLLDQLAKHKEMSSYYSAHYSAKSLSPEVIRMETGLPTKGVFDIVVGYVSRFKGEINYYAGWKKASVSCESSATNLWLPSTNASGISNKEQCNVTLEINNAASISCMYKRVTYKEEDKCKIAKYANHCGTTNVVRFKKEFPKLTESTIRGWLTKYRSQLKNTPQTTPQDVQIGTKRGRPLLLPDELDFKLRSFIINLRTAGGTIALFDCLLKPKRPIFRHRCHIKRQCRPSIYYANSVSTFQPLLVGDLVFKINPGPMYNAGLMGNKTADVLDYVCDCKADLFAFTETWLKDDDDAERAEICPNGYTFIGHNRIGRLGDDDHPVTVTTFCAEFARYMESALLTKERLVIVGDLNIYVDDKVNSEALSFLDVLESLGLQHHVNDPTHIHGHTLDLIITRIADNIIMEKPHVDRFFSDHASVLCKLLSSKPRLMQKRITYRKIKLVDLSTLVNELAESSLCRNISHNSNVDILSASDLDNLAETYNTTLSHLLDSHAPLKTKTVVSRLKVAWNPVTYLLNKAKHQYYTESVDENSSDQGRLFRASKKLLGYNDTPLFAHYEDKSLLQNGPYNLRSSNKGLTLQAPNAITKKTLENVTMAETNSKHVAKKGGSDKRGMTLTLAETLDGSVLPFQLIYQGKTARYLPATNFPEEFCLSCNKKHWSNGKETLRLINDVLHPYIQRTKARLGLDENARTVLIWDSFKAQSSKLFEERVKELNIISEMVAKNMTHLLQPLDLSTNEAVKNMEKRALSEYFTSCITDKMLRNPGKDVTTIEIDLKLSTLKPRHGKLMKEVYEWLLTDKGKRIILSGWRSAGIMDCVKNARNGQIPSSNLPLEFCVLLC</sequence>
<dbReference type="Gene3D" id="3.60.10.10">
    <property type="entry name" value="Endonuclease/exonuclease/phosphatase"/>
    <property type="match status" value="1"/>
</dbReference>
<reference evidence="3" key="1">
    <citation type="journal article" date="2017" name="bioRxiv">
        <title>Comparative analysis of the genomes of Stylophora pistillata and Acropora digitifera provides evidence for extensive differences between species of corals.</title>
        <authorList>
            <person name="Voolstra C.R."/>
            <person name="Li Y."/>
            <person name="Liew Y.J."/>
            <person name="Baumgarten S."/>
            <person name="Zoccola D."/>
            <person name="Flot J.-F."/>
            <person name="Tambutte S."/>
            <person name="Allemand D."/>
            <person name="Aranda M."/>
        </authorList>
    </citation>
    <scope>NUCLEOTIDE SEQUENCE [LARGE SCALE GENOMIC DNA]</scope>
</reference>
<keyword evidence="3" id="KW-1185">Reference proteome</keyword>
<accession>A0A2B4RLH2</accession>
<name>A0A2B4RLH2_STYPI</name>
<dbReference type="Pfam" id="PF03184">
    <property type="entry name" value="DDE_1"/>
    <property type="match status" value="1"/>
</dbReference>
<dbReference type="PANTHER" id="PTHR46670">
    <property type="entry name" value="ENDO/EXONUCLEASE/PHOSPHATASE DOMAIN-CONTAINING PROTEIN"/>
    <property type="match status" value="1"/>
</dbReference>
<comment type="caution">
    <text evidence="2">The sequence shown here is derived from an EMBL/GenBank/DDBJ whole genome shotgun (WGS) entry which is preliminary data.</text>
</comment>
<feature type="domain" description="DDE-1" evidence="1">
    <location>
        <begin position="634"/>
        <end position="773"/>
    </location>
</feature>
<evidence type="ECO:0000313" key="3">
    <source>
        <dbReference type="Proteomes" id="UP000225706"/>
    </source>
</evidence>
<dbReference type="Proteomes" id="UP000225706">
    <property type="component" value="Unassembled WGS sequence"/>
</dbReference>
<evidence type="ECO:0000313" key="2">
    <source>
        <dbReference type="EMBL" id="PFX18016.1"/>
    </source>
</evidence>
<dbReference type="PANTHER" id="PTHR46670:SF3">
    <property type="entry name" value="ENDONUCLEASE_EXONUCLEASE_PHOSPHATASE DOMAIN-CONTAINING PROTEIN"/>
    <property type="match status" value="1"/>
</dbReference>
<dbReference type="EMBL" id="LSMT01000436">
    <property type="protein sequence ID" value="PFX18016.1"/>
    <property type="molecule type" value="Genomic_DNA"/>
</dbReference>
<dbReference type="SUPFAM" id="SSF56219">
    <property type="entry name" value="DNase I-like"/>
    <property type="match status" value="1"/>
</dbReference>
<gene>
    <name evidence="2" type="ORF">AWC38_SpisGene17650</name>
</gene>
<proteinExistence type="predicted"/>
<organism evidence="2 3">
    <name type="scientific">Stylophora pistillata</name>
    <name type="common">Smooth cauliflower coral</name>
    <dbReference type="NCBI Taxonomy" id="50429"/>
    <lineage>
        <taxon>Eukaryota</taxon>
        <taxon>Metazoa</taxon>
        <taxon>Cnidaria</taxon>
        <taxon>Anthozoa</taxon>
        <taxon>Hexacorallia</taxon>
        <taxon>Scleractinia</taxon>
        <taxon>Astrocoeniina</taxon>
        <taxon>Pocilloporidae</taxon>
        <taxon>Stylophora</taxon>
    </lineage>
</organism>
<protein>
    <recommendedName>
        <fullName evidence="1">DDE-1 domain-containing protein</fullName>
    </recommendedName>
</protein>
<evidence type="ECO:0000259" key="1">
    <source>
        <dbReference type="Pfam" id="PF03184"/>
    </source>
</evidence>
<dbReference type="OrthoDB" id="5376140at2759"/>
<dbReference type="GO" id="GO:0003676">
    <property type="term" value="F:nucleic acid binding"/>
    <property type="evidence" value="ECO:0007669"/>
    <property type="project" value="InterPro"/>
</dbReference>
<dbReference type="InterPro" id="IPR036691">
    <property type="entry name" value="Endo/exonu/phosph_ase_sf"/>
</dbReference>